<keyword evidence="2" id="KW-0812">Transmembrane</keyword>
<feature type="region of interest" description="Disordered" evidence="1">
    <location>
        <begin position="1"/>
        <end position="28"/>
    </location>
</feature>
<organism evidence="3 4">
    <name type="scientific">Luteimonas kalidii</name>
    <dbReference type="NCBI Taxonomy" id="3042025"/>
    <lineage>
        <taxon>Bacteria</taxon>
        <taxon>Pseudomonadati</taxon>
        <taxon>Pseudomonadota</taxon>
        <taxon>Gammaproteobacteria</taxon>
        <taxon>Lysobacterales</taxon>
        <taxon>Lysobacteraceae</taxon>
        <taxon>Luteimonas</taxon>
    </lineage>
</organism>
<evidence type="ECO:0000313" key="4">
    <source>
        <dbReference type="Proteomes" id="UP001156873"/>
    </source>
</evidence>
<feature type="transmembrane region" description="Helical" evidence="2">
    <location>
        <begin position="106"/>
        <end position="125"/>
    </location>
</feature>
<dbReference type="RefSeq" id="WP_280579973.1">
    <property type="nucleotide sequence ID" value="NZ_JARXRO010000020.1"/>
</dbReference>
<dbReference type="EMBL" id="JARXRO010000020">
    <property type="protein sequence ID" value="MDH5835261.1"/>
    <property type="molecule type" value="Genomic_DNA"/>
</dbReference>
<sequence>MQDPWWPGSPPPAGESAPVPSMPEGPAEPVQQGLPGILVPVLGLAWLACGPWFAAHADHFGPGMMPALLWTTTYPVAAVLQIWLAIRQVYRWRKGDFGARFRSWRLGPWLLAALGYIAMPIAIFLG</sequence>
<reference evidence="3 4" key="1">
    <citation type="submission" date="2023-04" db="EMBL/GenBank/DDBJ databases">
        <title>Luteimonas sp. M1R5S59.</title>
        <authorList>
            <person name="Sun J.-Q."/>
        </authorList>
    </citation>
    <scope>NUCLEOTIDE SEQUENCE [LARGE SCALE GENOMIC DNA]</scope>
    <source>
        <strain evidence="3 4">M1R5S59</strain>
    </source>
</reference>
<proteinExistence type="predicted"/>
<evidence type="ECO:0000256" key="1">
    <source>
        <dbReference type="SAM" id="MobiDB-lite"/>
    </source>
</evidence>
<evidence type="ECO:0000313" key="3">
    <source>
        <dbReference type="EMBL" id="MDH5835261.1"/>
    </source>
</evidence>
<accession>A0ABT6JYJ9</accession>
<name>A0ABT6JYJ9_9GAMM</name>
<keyword evidence="2" id="KW-1133">Transmembrane helix</keyword>
<keyword evidence="2" id="KW-0472">Membrane</keyword>
<protein>
    <submittedName>
        <fullName evidence="3">Uncharacterized protein</fullName>
    </submittedName>
</protein>
<dbReference type="Proteomes" id="UP001156873">
    <property type="component" value="Unassembled WGS sequence"/>
</dbReference>
<comment type="caution">
    <text evidence="3">The sequence shown here is derived from an EMBL/GenBank/DDBJ whole genome shotgun (WGS) entry which is preliminary data.</text>
</comment>
<gene>
    <name evidence="3" type="ORF">QFW81_15205</name>
</gene>
<evidence type="ECO:0000256" key="2">
    <source>
        <dbReference type="SAM" id="Phobius"/>
    </source>
</evidence>
<feature type="transmembrane region" description="Helical" evidence="2">
    <location>
        <begin position="67"/>
        <end position="86"/>
    </location>
</feature>
<keyword evidence="4" id="KW-1185">Reference proteome</keyword>